<feature type="transmembrane region" description="Helical" evidence="9">
    <location>
        <begin position="370"/>
        <end position="394"/>
    </location>
</feature>
<feature type="transmembrane region" description="Helical" evidence="9">
    <location>
        <begin position="275"/>
        <end position="294"/>
    </location>
</feature>
<evidence type="ECO:0000256" key="5">
    <source>
        <dbReference type="ARBA" id="ARBA00022927"/>
    </source>
</evidence>
<protein>
    <recommendedName>
        <fullName evidence="9">Protein translocase subunit SecD</fullName>
    </recommendedName>
</protein>
<keyword evidence="7 9" id="KW-0811">Translocation</keyword>
<dbReference type="OrthoDB" id="9805019at2"/>
<dbReference type="NCBIfam" id="TIGR00916">
    <property type="entry name" value="2A0604s01"/>
    <property type="match status" value="1"/>
</dbReference>
<evidence type="ECO:0000256" key="7">
    <source>
        <dbReference type="ARBA" id="ARBA00023010"/>
    </source>
</evidence>
<keyword evidence="2 9" id="KW-0813">Transport</keyword>
<dbReference type="HOGENOM" id="CLU_007894_4_2_9"/>
<keyword evidence="14" id="KW-1185">Reference proteome</keyword>
<dbReference type="InterPro" id="IPR001036">
    <property type="entry name" value="Acrflvin-R"/>
</dbReference>
<sequence>MKWDRVLRLFAVVIAVVVIAVFSVQPIFPNVKWLPLTKEIPLGLDLQGGVHVALEAHDTEQAKVNDENMKQLLEAIERRVNAFGVSEPIVQQEGDRRIIVELAGIKDPDQAVRDIVKTAFLEFKTEDGKTILTGADLKNAVESSDPVTNVVEVGLEFNKEGTQKFAEATSANVGKRIAIILDGNVLQTPVVNEPITGGKARITGYANLEEAHTIAVLLKSGALPLKTEVIEKRTVGPSLGADSLSKSIKAAAVGLIAILIFMLGYYRLPGMVANFALVVYGVIVIAIFAAMHVVLTLPGIAAFVLSMGMAVDANVIIFERIKEELKSGKSLRSSIESGFKRAFVAVLDSNVTTLIAAAVLFYFGSGPIKSFAVALSVGILTSMFTAITFTRWVLHLTASTGIKNTKLYGAQGR</sequence>
<dbReference type="Gene3D" id="1.20.1640.10">
    <property type="entry name" value="Multidrug efflux transporter AcrB transmembrane domain"/>
    <property type="match status" value="1"/>
</dbReference>
<evidence type="ECO:0000256" key="2">
    <source>
        <dbReference type="ARBA" id="ARBA00022448"/>
    </source>
</evidence>
<evidence type="ECO:0000313" key="14">
    <source>
        <dbReference type="Proteomes" id="UP000001556"/>
    </source>
</evidence>
<proteinExistence type="inferred from homology"/>
<dbReference type="InterPro" id="IPR054384">
    <property type="entry name" value="SecDF_P1_head"/>
</dbReference>
<organism evidence="13 14">
    <name type="scientific">Desulforamulus reducens (strain ATCC BAA-1160 / DSM 100696 / MI-1)</name>
    <name type="common">Desulfotomaculum reducens</name>
    <dbReference type="NCBI Taxonomy" id="349161"/>
    <lineage>
        <taxon>Bacteria</taxon>
        <taxon>Bacillati</taxon>
        <taxon>Bacillota</taxon>
        <taxon>Clostridia</taxon>
        <taxon>Eubacteriales</taxon>
        <taxon>Peptococcaceae</taxon>
        <taxon>Desulforamulus</taxon>
    </lineage>
</organism>
<dbReference type="SUPFAM" id="SSF82866">
    <property type="entry name" value="Multidrug efflux transporter AcrB transmembrane domain"/>
    <property type="match status" value="1"/>
</dbReference>
<dbReference type="InterPro" id="IPR022813">
    <property type="entry name" value="SecD/SecF_arch_bac"/>
</dbReference>
<evidence type="ECO:0000256" key="3">
    <source>
        <dbReference type="ARBA" id="ARBA00022475"/>
    </source>
</evidence>
<dbReference type="NCBIfam" id="TIGR01129">
    <property type="entry name" value="secD"/>
    <property type="match status" value="1"/>
</dbReference>
<dbReference type="Pfam" id="PF21760">
    <property type="entry name" value="SecD_1st"/>
    <property type="match status" value="1"/>
</dbReference>
<dbReference type="Pfam" id="PF02355">
    <property type="entry name" value="SecD_SecF_C"/>
    <property type="match status" value="1"/>
</dbReference>
<feature type="transmembrane region" description="Helical" evidence="9">
    <location>
        <begin position="300"/>
        <end position="321"/>
    </location>
</feature>
<gene>
    <name evidence="9" type="primary">secD</name>
    <name evidence="13" type="ordered locus">Dred_1669</name>
</gene>
<evidence type="ECO:0000256" key="8">
    <source>
        <dbReference type="ARBA" id="ARBA00023136"/>
    </source>
</evidence>
<keyword evidence="5 9" id="KW-0653">Protein transport</keyword>
<reference evidence="13 14" key="1">
    <citation type="submission" date="2007-03" db="EMBL/GenBank/DDBJ databases">
        <title>Complete sequence of Desulfotomaculum reducens MI-1.</title>
        <authorList>
            <consortium name="US DOE Joint Genome Institute"/>
            <person name="Copeland A."/>
            <person name="Lucas S."/>
            <person name="Lapidus A."/>
            <person name="Barry K."/>
            <person name="Detter J.C."/>
            <person name="Glavina del Rio T."/>
            <person name="Hammon N."/>
            <person name="Israni S."/>
            <person name="Dalin E."/>
            <person name="Tice H."/>
            <person name="Pitluck S."/>
            <person name="Sims D."/>
            <person name="Brettin T."/>
            <person name="Bruce D."/>
            <person name="Han C."/>
            <person name="Tapia R."/>
            <person name="Schmutz J."/>
            <person name="Larimer F."/>
            <person name="Land M."/>
            <person name="Hauser L."/>
            <person name="Kyrpides N."/>
            <person name="Kim E."/>
            <person name="Tebo B.M."/>
            <person name="Richardson P."/>
        </authorList>
    </citation>
    <scope>NUCLEOTIDE SEQUENCE [LARGE SCALE GENOMIC DNA]</scope>
    <source>
        <strain evidence="13 14">MI-1</strain>
    </source>
</reference>
<keyword evidence="6 9" id="KW-1133">Transmembrane helix</keyword>
<keyword evidence="3 9" id="KW-1003">Cell membrane</keyword>
<dbReference type="GO" id="GO:0006605">
    <property type="term" value="P:protein targeting"/>
    <property type="evidence" value="ECO:0007669"/>
    <property type="project" value="UniProtKB-UniRule"/>
</dbReference>
<dbReference type="Gene3D" id="3.30.70.3220">
    <property type="match status" value="1"/>
</dbReference>
<evidence type="ECO:0000259" key="11">
    <source>
        <dbReference type="Pfam" id="PF21760"/>
    </source>
</evidence>
<dbReference type="eggNOG" id="COG0342">
    <property type="taxonomic scope" value="Bacteria"/>
</dbReference>
<dbReference type="GO" id="GO:0005886">
    <property type="term" value="C:plasma membrane"/>
    <property type="evidence" value="ECO:0007669"/>
    <property type="project" value="UniProtKB-SubCell"/>
</dbReference>
<dbReference type="FunFam" id="1.20.1640.10:FF:000004">
    <property type="entry name" value="Protein translocase subunit SecD"/>
    <property type="match status" value="1"/>
</dbReference>
<comment type="subunit">
    <text evidence="9">Forms a complex with SecF. Part of the essential Sec protein translocation apparatus which comprises SecA, SecYEG and auxiliary proteins SecDF. Other proteins may also be involved.</text>
</comment>
<comment type="subcellular location">
    <subcellularLocation>
        <location evidence="1 9">Cell membrane</location>
        <topology evidence="1 9">Multi-pass membrane protein</topology>
    </subcellularLocation>
</comment>
<dbReference type="AlphaFoldDB" id="A4J544"/>
<dbReference type="GO" id="GO:0015450">
    <property type="term" value="F:protein-transporting ATPase activity"/>
    <property type="evidence" value="ECO:0007669"/>
    <property type="project" value="InterPro"/>
</dbReference>
<evidence type="ECO:0000256" key="4">
    <source>
        <dbReference type="ARBA" id="ARBA00022692"/>
    </source>
</evidence>
<dbReference type="PANTHER" id="PTHR30081">
    <property type="entry name" value="PROTEIN-EXPORT MEMBRANE PROTEIN SEC"/>
    <property type="match status" value="1"/>
</dbReference>
<feature type="transmembrane region" description="Helical" evidence="9">
    <location>
        <begin position="342"/>
        <end position="364"/>
    </location>
</feature>
<dbReference type="STRING" id="349161.Dred_1669"/>
<feature type="transmembrane region" description="Helical" evidence="9">
    <location>
        <begin position="7"/>
        <end position="28"/>
    </location>
</feature>
<evidence type="ECO:0000256" key="6">
    <source>
        <dbReference type="ARBA" id="ARBA00022989"/>
    </source>
</evidence>
<name>A4J544_DESRM</name>
<dbReference type="KEGG" id="drm:Dred_1669"/>
<dbReference type="InterPro" id="IPR055344">
    <property type="entry name" value="SecD_SecF_C_bact"/>
</dbReference>
<dbReference type="GO" id="GO:0043952">
    <property type="term" value="P:protein transport by the Sec complex"/>
    <property type="evidence" value="ECO:0007669"/>
    <property type="project" value="UniProtKB-UniRule"/>
</dbReference>
<dbReference type="EMBL" id="CP000612">
    <property type="protein sequence ID" value="ABO50197.1"/>
    <property type="molecule type" value="Genomic_DNA"/>
</dbReference>
<feature type="domain" description="SecDF P1 head subdomain" evidence="12">
    <location>
        <begin position="129"/>
        <end position="224"/>
    </location>
</feature>
<evidence type="ECO:0000259" key="10">
    <source>
        <dbReference type="Pfam" id="PF02355"/>
    </source>
</evidence>
<dbReference type="InterPro" id="IPR005791">
    <property type="entry name" value="SecD"/>
</dbReference>
<dbReference type="InterPro" id="IPR048634">
    <property type="entry name" value="SecD_SecF_C"/>
</dbReference>
<dbReference type="HAMAP" id="MF_01463_B">
    <property type="entry name" value="SecD_B"/>
    <property type="match status" value="1"/>
</dbReference>
<keyword evidence="8 9" id="KW-0472">Membrane</keyword>
<dbReference type="GO" id="GO:0065002">
    <property type="term" value="P:intracellular protein transmembrane transport"/>
    <property type="evidence" value="ECO:0007669"/>
    <property type="project" value="UniProtKB-UniRule"/>
</dbReference>
<dbReference type="InterPro" id="IPR048631">
    <property type="entry name" value="SecD_1st"/>
</dbReference>
<dbReference type="PRINTS" id="PR00702">
    <property type="entry name" value="ACRIFLAVINRP"/>
</dbReference>
<dbReference type="Proteomes" id="UP000001556">
    <property type="component" value="Chromosome"/>
</dbReference>
<dbReference type="RefSeq" id="WP_011878012.1">
    <property type="nucleotide sequence ID" value="NC_009253.1"/>
</dbReference>
<keyword evidence="4 9" id="KW-0812">Transmembrane</keyword>
<evidence type="ECO:0000313" key="13">
    <source>
        <dbReference type="EMBL" id="ABO50197.1"/>
    </source>
</evidence>
<evidence type="ECO:0000256" key="1">
    <source>
        <dbReference type="ARBA" id="ARBA00004651"/>
    </source>
</evidence>
<feature type="domain" description="Protein translocase subunit SecDF P1" evidence="11">
    <location>
        <begin position="69"/>
        <end position="127"/>
    </location>
</feature>
<accession>A4J544</accession>
<dbReference type="Pfam" id="PF22599">
    <property type="entry name" value="SecDF_P1_head"/>
    <property type="match status" value="1"/>
</dbReference>
<feature type="transmembrane region" description="Helical" evidence="9">
    <location>
        <begin position="250"/>
        <end position="268"/>
    </location>
</feature>
<evidence type="ECO:0000259" key="12">
    <source>
        <dbReference type="Pfam" id="PF22599"/>
    </source>
</evidence>
<comment type="function">
    <text evidence="9">Part of the Sec protein translocase complex. Interacts with the SecYEG preprotein conducting channel. SecDF uses the proton motive force (PMF) to complete protein translocation after the ATP-dependent function of SecA.</text>
</comment>
<feature type="domain" description="Protein export membrane protein SecD/SecF C-terminal" evidence="10">
    <location>
        <begin position="226"/>
        <end position="389"/>
    </location>
</feature>
<dbReference type="PANTHER" id="PTHR30081:SF1">
    <property type="entry name" value="PROTEIN TRANSLOCASE SUBUNIT SECD"/>
    <property type="match status" value="1"/>
</dbReference>
<evidence type="ECO:0000256" key="9">
    <source>
        <dbReference type="HAMAP-Rule" id="MF_01463"/>
    </source>
</evidence>
<comment type="similarity">
    <text evidence="9">Belongs to the SecD/SecF family. SecD subfamily.</text>
</comment>